<dbReference type="PROSITE" id="PS51186">
    <property type="entry name" value="GNAT"/>
    <property type="match status" value="1"/>
</dbReference>
<proteinExistence type="predicted"/>
<keyword evidence="3" id="KW-1185">Reference proteome</keyword>
<dbReference type="Proteomes" id="UP000654345">
    <property type="component" value="Unassembled WGS sequence"/>
</dbReference>
<sequence>MQRAAYLVEAELIGSFAIPALQEDLETLQNSDEIFYGYWIDHRLAGAISYKKEGGLLDIYRLMVHPRYFRRGIGKALVSFVEGVEEGIERIIVSTGARNLPAKKLYEGLGFRDIGEREVIAGLWITHFEKCKRF</sequence>
<reference evidence="2 3" key="1">
    <citation type="journal article" date="2021" name="Int. J. Syst. Evol. Microbiol.">
        <title>Reticulibacter mediterranei gen. nov., sp. nov., within the new family Reticulibacteraceae fam. nov., and Ktedonospora formicarum gen. nov., sp. nov., Ktedonobacter robiniae sp. nov., Dictyobacter formicarum sp. nov. and Dictyobacter arantiisoli sp. nov., belonging to the class Ktedonobacteria.</title>
        <authorList>
            <person name="Yabe S."/>
            <person name="Zheng Y."/>
            <person name="Wang C.M."/>
            <person name="Sakai Y."/>
            <person name="Abe K."/>
            <person name="Yokota A."/>
            <person name="Donadio S."/>
            <person name="Cavaletti L."/>
            <person name="Monciardini P."/>
        </authorList>
    </citation>
    <scope>NUCLEOTIDE SEQUENCE [LARGE SCALE GENOMIC DNA]</scope>
    <source>
        <strain evidence="2 3">SOSP1-30</strain>
    </source>
</reference>
<comment type="caution">
    <text evidence="2">The sequence shown here is derived from an EMBL/GenBank/DDBJ whole genome shotgun (WGS) entry which is preliminary data.</text>
</comment>
<dbReference type="SUPFAM" id="SSF55729">
    <property type="entry name" value="Acyl-CoA N-acyltransferases (Nat)"/>
    <property type="match status" value="1"/>
</dbReference>
<dbReference type="Gene3D" id="3.40.630.30">
    <property type="match status" value="1"/>
</dbReference>
<name>A0ABQ3UVP9_9CHLR</name>
<evidence type="ECO:0000313" key="2">
    <source>
        <dbReference type="EMBL" id="GHO56745.1"/>
    </source>
</evidence>
<dbReference type="Pfam" id="PF00583">
    <property type="entry name" value="Acetyltransf_1"/>
    <property type="match status" value="1"/>
</dbReference>
<evidence type="ECO:0000313" key="3">
    <source>
        <dbReference type="Proteomes" id="UP000654345"/>
    </source>
</evidence>
<dbReference type="EMBL" id="BNJG01000002">
    <property type="protein sequence ID" value="GHO56745.1"/>
    <property type="molecule type" value="Genomic_DNA"/>
</dbReference>
<feature type="domain" description="N-acetyltransferase" evidence="1">
    <location>
        <begin position="1"/>
        <end position="134"/>
    </location>
</feature>
<gene>
    <name evidence="2" type="ORF">KSB_52200</name>
</gene>
<dbReference type="CDD" id="cd04301">
    <property type="entry name" value="NAT_SF"/>
    <property type="match status" value="1"/>
</dbReference>
<organism evidence="2 3">
    <name type="scientific">Ktedonobacter robiniae</name>
    <dbReference type="NCBI Taxonomy" id="2778365"/>
    <lineage>
        <taxon>Bacteria</taxon>
        <taxon>Bacillati</taxon>
        <taxon>Chloroflexota</taxon>
        <taxon>Ktedonobacteria</taxon>
        <taxon>Ktedonobacterales</taxon>
        <taxon>Ktedonobacteraceae</taxon>
        <taxon>Ktedonobacter</taxon>
    </lineage>
</organism>
<protein>
    <submittedName>
        <fullName evidence="2">N-acetyltransferase</fullName>
    </submittedName>
</protein>
<accession>A0ABQ3UVP9</accession>
<dbReference type="InterPro" id="IPR016181">
    <property type="entry name" value="Acyl_CoA_acyltransferase"/>
</dbReference>
<evidence type="ECO:0000259" key="1">
    <source>
        <dbReference type="PROSITE" id="PS51186"/>
    </source>
</evidence>
<dbReference type="InterPro" id="IPR000182">
    <property type="entry name" value="GNAT_dom"/>
</dbReference>